<dbReference type="PANTHER" id="PTHR43643:SF6">
    <property type="entry name" value="HISTIDINOL-PHOSPHATE AMINOTRANSFERASE"/>
    <property type="match status" value="1"/>
</dbReference>
<dbReference type="EC" id="2.6.1.9" evidence="11"/>
<evidence type="ECO:0000256" key="1">
    <source>
        <dbReference type="ARBA" id="ARBA00001933"/>
    </source>
</evidence>
<dbReference type="SUPFAM" id="SSF53383">
    <property type="entry name" value="PLP-dependent transferases"/>
    <property type="match status" value="1"/>
</dbReference>
<comment type="cofactor">
    <cofactor evidence="1 11">
        <name>pyridoxal 5'-phosphate</name>
        <dbReference type="ChEBI" id="CHEBI:597326"/>
    </cofactor>
</comment>
<evidence type="ECO:0000313" key="13">
    <source>
        <dbReference type="EMBL" id="SCZ78158.1"/>
    </source>
</evidence>
<dbReference type="CDD" id="cd00609">
    <property type="entry name" value="AAT_like"/>
    <property type="match status" value="1"/>
</dbReference>
<evidence type="ECO:0000256" key="4">
    <source>
        <dbReference type="ARBA" id="ARBA00011738"/>
    </source>
</evidence>
<evidence type="ECO:0000313" key="14">
    <source>
        <dbReference type="Proteomes" id="UP000199208"/>
    </source>
</evidence>
<dbReference type="HAMAP" id="MF_01023">
    <property type="entry name" value="HisC_aminotrans_2"/>
    <property type="match status" value="1"/>
</dbReference>
<accession>A0A1G5RWC5</accession>
<sequence length="362" mass="40569">MFRKCLDQLDAYKAGKPISVLKKELGLNQVYKLNANENPNGPSKEAMRSVSEILEQISTYPDAGSERIRQSLSGVLGVKPSQIMIGNGGDEILRLLTEILIDPGDEAIAIVPYFSLYKNNVQLMNGILKEVKCETFEFEPKTILSAITSKTRLIFLTSPNNPTGTIIRREQLIEVLNQVPKDIVILLDEAYYDYAAECMDYPDGVAYLKSHENLIILRTFSKSFGLAGLRVGYAVSSEKIIEALLKIKLVFNVNLLAQAAALAALQDPRHVQKSIEQNKKSLMRLYDYFNSRKIEYIHSHANFVFVNFNRPISEVTQHLSKDGIFITPGTVWGYDTWGRISTGTDEAMTAFIDSMDSLINNS</sequence>
<dbReference type="InterPro" id="IPR015422">
    <property type="entry name" value="PyrdxlP-dep_Trfase_small"/>
</dbReference>
<dbReference type="GO" id="GO:0004400">
    <property type="term" value="F:histidinol-phosphate transaminase activity"/>
    <property type="evidence" value="ECO:0007669"/>
    <property type="project" value="UniProtKB-UniRule"/>
</dbReference>
<keyword evidence="8 11" id="KW-0663">Pyridoxal phosphate</keyword>
<comment type="similarity">
    <text evidence="3 11">Belongs to the class-II pyridoxal-phosphate-dependent aminotransferase family. Histidinol-phosphate aminotransferase subfamily.</text>
</comment>
<dbReference type="InterPro" id="IPR015424">
    <property type="entry name" value="PyrdxlP-dep_Trfase"/>
</dbReference>
<dbReference type="InterPro" id="IPR015421">
    <property type="entry name" value="PyrdxlP-dep_Trfase_major"/>
</dbReference>
<comment type="subunit">
    <text evidence="4 11">Homodimer.</text>
</comment>
<dbReference type="EMBL" id="FMWL01000004">
    <property type="protein sequence ID" value="SCZ78158.1"/>
    <property type="molecule type" value="Genomic_DNA"/>
</dbReference>
<keyword evidence="9 11" id="KW-0368">Histidine biosynthesis</keyword>
<dbReference type="STRING" id="1120920.SAMN03080599_01117"/>
<comment type="catalytic activity">
    <reaction evidence="10 11">
        <text>L-histidinol phosphate + 2-oxoglutarate = 3-(imidazol-4-yl)-2-oxopropyl phosphate + L-glutamate</text>
        <dbReference type="Rhea" id="RHEA:23744"/>
        <dbReference type="ChEBI" id="CHEBI:16810"/>
        <dbReference type="ChEBI" id="CHEBI:29985"/>
        <dbReference type="ChEBI" id="CHEBI:57766"/>
        <dbReference type="ChEBI" id="CHEBI:57980"/>
        <dbReference type="EC" id="2.6.1.9"/>
    </reaction>
</comment>
<comment type="pathway">
    <text evidence="2 11">Amino-acid biosynthesis; L-histidine biosynthesis; L-histidine from 5-phospho-alpha-D-ribose 1-diphosphate: step 7/9.</text>
</comment>
<dbReference type="InterPro" id="IPR001917">
    <property type="entry name" value="Aminotrans_II_pyridoxalP_BS"/>
</dbReference>
<dbReference type="NCBIfam" id="TIGR01141">
    <property type="entry name" value="hisC"/>
    <property type="match status" value="1"/>
</dbReference>
<dbReference type="RefSeq" id="WP_170829309.1">
    <property type="nucleotide sequence ID" value="NZ_FMWL01000004.1"/>
</dbReference>
<protein>
    <recommendedName>
        <fullName evidence="11">Histidinol-phosphate aminotransferase</fullName>
        <ecNumber evidence="11">2.6.1.9</ecNumber>
    </recommendedName>
    <alternativeName>
        <fullName evidence="11">Imidazole acetol-phosphate transaminase</fullName>
    </alternativeName>
</protein>
<evidence type="ECO:0000256" key="11">
    <source>
        <dbReference type="HAMAP-Rule" id="MF_01023"/>
    </source>
</evidence>
<evidence type="ECO:0000256" key="2">
    <source>
        <dbReference type="ARBA" id="ARBA00005011"/>
    </source>
</evidence>
<dbReference type="PROSITE" id="PS00599">
    <property type="entry name" value="AA_TRANSFER_CLASS_2"/>
    <property type="match status" value="1"/>
</dbReference>
<evidence type="ECO:0000256" key="7">
    <source>
        <dbReference type="ARBA" id="ARBA00022679"/>
    </source>
</evidence>
<dbReference type="InterPro" id="IPR005861">
    <property type="entry name" value="HisP_aminotrans"/>
</dbReference>
<gene>
    <name evidence="11" type="primary">hisC</name>
    <name evidence="13" type="ORF">SAMN03080599_01117</name>
</gene>
<dbReference type="InterPro" id="IPR004839">
    <property type="entry name" value="Aminotransferase_I/II_large"/>
</dbReference>
<dbReference type="UniPathway" id="UPA00031">
    <property type="reaction ID" value="UER00012"/>
</dbReference>
<evidence type="ECO:0000256" key="6">
    <source>
        <dbReference type="ARBA" id="ARBA00022605"/>
    </source>
</evidence>
<proteinExistence type="inferred from homology"/>
<feature type="modified residue" description="N6-(pyridoxal phosphate)lysine" evidence="11">
    <location>
        <position position="222"/>
    </location>
</feature>
<evidence type="ECO:0000256" key="10">
    <source>
        <dbReference type="ARBA" id="ARBA00047481"/>
    </source>
</evidence>
<dbReference type="Pfam" id="PF00155">
    <property type="entry name" value="Aminotran_1_2"/>
    <property type="match status" value="1"/>
</dbReference>
<reference evidence="13 14" key="1">
    <citation type="submission" date="2016-10" db="EMBL/GenBank/DDBJ databases">
        <authorList>
            <person name="de Groot N.N."/>
        </authorList>
    </citation>
    <scope>NUCLEOTIDE SEQUENCE [LARGE SCALE GENOMIC DNA]</scope>
    <source>
        <strain evidence="13 14">DSM 2784</strain>
    </source>
</reference>
<dbReference type="Gene3D" id="3.40.640.10">
    <property type="entry name" value="Type I PLP-dependent aspartate aminotransferase-like (Major domain)"/>
    <property type="match status" value="1"/>
</dbReference>
<evidence type="ECO:0000256" key="9">
    <source>
        <dbReference type="ARBA" id="ARBA00023102"/>
    </source>
</evidence>
<keyword evidence="14" id="KW-1185">Reference proteome</keyword>
<dbReference type="AlphaFoldDB" id="A0A1G5RWC5"/>
<organism evidence="13 14">
    <name type="scientific">Acidaminobacter hydrogenoformans DSM 2784</name>
    <dbReference type="NCBI Taxonomy" id="1120920"/>
    <lineage>
        <taxon>Bacteria</taxon>
        <taxon>Bacillati</taxon>
        <taxon>Bacillota</taxon>
        <taxon>Clostridia</taxon>
        <taxon>Peptostreptococcales</taxon>
        <taxon>Acidaminobacteraceae</taxon>
        <taxon>Acidaminobacter</taxon>
    </lineage>
</organism>
<dbReference type="Proteomes" id="UP000199208">
    <property type="component" value="Unassembled WGS sequence"/>
</dbReference>
<dbReference type="InterPro" id="IPR050106">
    <property type="entry name" value="HistidinolP_aminotransfase"/>
</dbReference>
<dbReference type="GO" id="GO:0000105">
    <property type="term" value="P:L-histidine biosynthetic process"/>
    <property type="evidence" value="ECO:0007669"/>
    <property type="project" value="UniProtKB-UniRule"/>
</dbReference>
<dbReference type="Gene3D" id="3.90.1150.10">
    <property type="entry name" value="Aspartate Aminotransferase, domain 1"/>
    <property type="match status" value="1"/>
</dbReference>
<evidence type="ECO:0000256" key="3">
    <source>
        <dbReference type="ARBA" id="ARBA00007970"/>
    </source>
</evidence>
<dbReference type="PANTHER" id="PTHR43643">
    <property type="entry name" value="HISTIDINOL-PHOSPHATE AMINOTRANSFERASE 2"/>
    <property type="match status" value="1"/>
</dbReference>
<keyword evidence="5 11" id="KW-0032">Aminotransferase</keyword>
<name>A0A1G5RWC5_9FIRM</name>
<dbReference type="GO" id="GO:0030170">
    <property type="term" value="F:pyridoxal phosphate binding"/>
    <property type="evidence" value="ECO:0007669"/>
    <property type="project" value="InterPro"/>
</dbReference>
<feature type="domain" description="Aminotransferase class I/classII large" evidence="12">
    <location>
        <begin position="30"/>
        <end position="353"/>
    </location>
</feature>
<keyword evidence="7 11" id="KW-0808">Transferase</keyword>
<evidence type="ECO:0000256" key="8">
    <source>
        <dbReference type="ARBA" id="ARBA00022898"/>
    </source>
</evidence>
<evidence type="ECO:0000256" key="5">
    <source>
        <dbReference type="ARBA" id="ARBA00022576"/>
    </source>
</evidence>
<keyword evidence="6 11" id="KW-0028">Amino-acid biosynthesis</keyword>
<evidence type="ECO:0000259" key="12">
    <source>
        <dbReference type="Pfam" id="PF00155"/>
    </source>
</evidence>